<comment type="caution">
    <text evidence="1">The sequence shown here is derived from an EMBL/GenBank/DDBJ whole genome shotgun (WGS) entry which is preliminary data.</text>
</comment>
<proteinExistence type="predicted"/>
<organism evidence="1 2">
    <name type="scientific">Punica granatum</name>
    <name type="common">Pomegranate</name>
    <dbReference type="NCBI Taxonomy" id="22663"/>
    <lineage>
        <taxon>Eukaryota</taxon>
        <taxon>Viridiplantae</taxon>
        <taxon>Streptophyta</taxon>
        <taxon>Embryophyta</taxon>
        <taxon>Tracheophyta</taxon>
        <taxon>Spermatophyta</taxon>
        <taxon>Magnoliopsida</taxon>
        <taxon>eudicotyledons</taxon>
        <taxon>Gunneridae</taxon>
        <taxon>Pentapetalae</taxon>
        <taxon>rosids</taxon>
        <taxon>malvids</taxon>
        <taxon>Myrtales</taxon>
        <taxon>Lythraceae</taxon>
        <taxon>Punica</taxon>
    </lineage>
</organism>
<sequence>MEAFGSAKGRALSHAMTYSIAQGEWVVIFAWEGGSALGLARVWRAPFEVVVGRWAPLSNLSVIGPSVSEVDHVVLEYMPSAFCGRSVRSSCADGLCRGVAKKLSEESLTKTTGKSA</sequence>
<name>A0A2I0IBE1_PUNGR</name>
<reference evidence="1 2" key="1">
    <citation type="submission" date="2017-11" db="EMBL/GenBank/DDBJ databases">
        <title>De-novo sequencing of pomegranate (Punica granatum L.) genome.</title>
        <authorList>
            <person name="Akparov Z."/>
            <person name="Amiraslanov A."/>
            <person name="Hajiyeva S."/>
            <person name="Abbasov M."/>
            <person name="Kaur K."/>
            <person name="Hamwieh A."/>
            <person name="Solovyev V."/>
            <person name="Salamov A."/>
            <person name="Braich B."/>
            <person name="Kosarev P."/>
            <person name="Mahmoud A."/>
            <person name="Hajiyev E."/>
            <person name="Babayeva S."/>
            <person name="Izzatullayeva V."/>
            <person name="Mammadov A."/>
            <person name="Mammadov A."/>
            <person name="Sharifova S."/>
            <person name="Ojaghi J."/>
            <person name="Eynullazada K."/>
            <person name="Bayramov B."/>
            <person name="Abdulazimova A."/>
            <person name="Shahmuradov I."/>
        </authorList>
    </citation>
    <scope>NUCLEOTIDE SEQUENCE [LARGE SCALE GENOMIC DNA]</scope>
    <source>
        <strain evidence="2">cv. AG2017</strain>
        <tissue evidence="1">Leaf</tissue>
    </source>
</reference>
<evidence type="ECO:0000313" key="1">
    <source>
        <dbReference type="EMBL" id="PKI41307.1"/>
    </source>
</evidence>
<dbReference type="EMBL" id="PGOL01003417">
    <property type="protein sequence ID" value="PKI41307.1"/>
    <property type="molecule type" value="Genomic_DNA"/>
</dbReference>
<dbReference type="AlphaFoldDB" id="A0A2I0IBE1"/>
<dbReference type="Proteomes" id="UP000233551">
    <property type="component" value="Unassembled WGS sequence"/>
</dbReference>
<evidence type="ECO:0000313" key="2">
    <source>
        <dbReference type="Proteomes" id="UP000233551"/>
    </source>
</evidence>
<keyword evidence="2" id="KW-1185">Reference proteome</keyword>
<protein>
    <submittedName>
        <fullName evidence="1">Uncharacterized protein</fullName>
    </submittedName>
</protein>
<gene>
    <name evidence="1" type="ORF">CRG98_038293</name>
</gene>
<accession>A0A2I0IBE1</accession>